<dbReference type="Proteomes" id="UP000224563">
    <property type="component" value="Unassembled WGS sequence"/>
</dbReference>
<sequence length="160" mass="18329">MNNSGAFSAIGGQSNPASFRKCGIDFFPAATLSAMDRLQHEKYDVLVIDFGVLTRHTFSAFRQCDLCLVLGYVNPWNSQTYRNWVDHVFHSNDYNQSEIILLGNLSNLGDIRHFQHDYGLRAIAVPFVENPFQLSSGNWKFIERTLERNQYTTKLLFSGR</sequence>
<dbReference type="AlphaFoldDB" id="A0A2G3E604"/>
<gene>
    <name evidence="1" type="ORF">CSX02_01685</name>
</gene>
<evidence type="ECO:0000313" key="1">
    <source>
        <dbReference type="EMBL" id="PHU38684.1"/>
    </source>
</evidence>
<organism evidence="1 2">
    <name type="scientific">Agathobacter ruminis</name>
    <dbReference type="NCBI Taxonomy" id="1712665"/>
    <lineage>
        <taxon>Bacteria</taxon>
        <taxon>Bacillati</taxon>
        <taxon>Bacillota</taxon>
        <taxon>Clostridia</taxon>
        <taxon>Lachnospirales</taxon>
        <taxon>Lachnospiraceae</taxon>
        <taxon>Agathobacter</taxon>
    </lineage>
</organism>
<comment type="caution">
    <text evidence="1">The sequence shown here is derived from an EMBL/GenBank/DDBJ whole genome shotgun (WGS) entry which is preliminary data.</text>
</comment>
<reference evidence="1 2" key="2">
    <citation type="submission" date="2017-10" db="EMBL/GenBank/DDBJ databases">
        <authorList>
            <person name="Banno H."/>
            <person name="Chua N.-H."/>
        </authorList>
    </citation>
    <scope>NUCLEOTIDE SEQUENCE [LARGE SCALE GENOMIC DNA]</scope>
    <source>
        <strain evidence="1 2">JK623</strain>
    </source>
</reference>
<proteinExistence type="predicted"/>
<keyword evidence="2" id="KW-1185">Reference proteome</keyword>
<evidence type="ECO:0000313" key="2">
    <source>
        <dbReference type="Proteomes" id="UP000224563"/>
    </source>
</evidence>
<accession>A0A2G3E604</accession>
<reference evidence="1 2" key="1">
    <citation type="submission" date="2017-10" db="EMBL/GenBank/DDBJ databases">
        <title>Resolving the taxonomy of Roseburia spp., Eubacterium rectale and Agathobacter spp. through phylogenomic analysis.</title>
        <authorList>
            <person name="Sheridan P.O."/>
            <person name="Walker A.W."/>
            <person name="Duncan S.H."/>
            <person name="Scott K.P."/>
            <person name="Toole P.W.O."/>
            <person name="Luis P."/>
            <person name="Flint H.J."/>
        </authorList>
    </citation>
    <scope>NUCLEOTIDE SEQUENCE [LARGE SCALE GENOMIC DNA]</scope>
    <source>
        <strain evidence="1 2">JK623</strain>
    </source>
</reference>
<name>A0A2G3E604_9FIRM</name>
<dbReference type="EMBL" id="PDYG01000004">
    <property type="protein sequence ID" value="PHU38684.1"/>
    <property type="molecule type" value="Genomic_DNA"/>
</dbReference>
<protein>
    <submittedName>
        <fullName evidence="1">Uncharacterized protein</fullName>
    </submittedName>
</protein>